<dbReference type="RefSeq" id="WP_242148724.1">
    <property type="nucleotide sequence ID" value="NZ_CP093379.1"/>
</dbReference>
<dbReference type="Proteomes" id="UP000829542">
    <property type="component" value="Chromosome"/>
</dbReference>
<organism evidence="1 2">
    <name type="scientific">Ignatzschineria rhizosphaerae</name>
    <dbReference type="NCBI Taxonomy" id="2923279"/>
    <lineage>
        <taxon>Bacteria</taxon>
        <taxon>Pseudomonadati</taxon>
        <taxon>Pseudomonadota</taxon>
        <taxon>Gammaproteobacteria</taxon>
        <taxon>Cardiobacteriales</taxon>
        <taxon>Ignatzschineriaceae</taxon>
        <taxon>Ignatzschineria</taxon>
    </lineage>
</organism>
<protein>
    <submittedName>
        <fullName evidence="1">Helix-turn-helix domain-containing protein</fullName>
    </submittedName>
</protein>
<accession>A0ABY3X3A7</accession>
<dbReference type="EMBL" id="CP093379">
    <property type="protein sequence ID" value="UNM95942.1"/>
    <property type="molecule type" value="Genomic_DNA"/>
</dbReference>
<proteinExistence type="predicted"/>
<keyword evidence="2" id="KW-1185">Reference proteome</keyword>
<evidence type="ECO:0000313" key="1">
    <source>
        <dbReference type="EMBL" id="UNM95942.1"/>
    </source>
</evidence>
<dbReference type="Gene3D" id="1.10.10.60">
    <property type="entry name" value="Homeodomain-like"/>
    <property type="match status" value="1"/>
</dbReference>
<name>A0ABY3X3A7_9GAMM</name>
<reference evidence="1 2" key="1">
    <citation type="submission" date="2022-03" db="EMBL/GenBank/DDBJ databases">
        <title>Ignatzschineria rhizosphaerae HR5S32.</title>
        <authorList>
            <person name="Sun J.Q."/>
            <person name="Feng J.Y."/>
        </authorList>
    </citation>
    <scope>NUCLEOTIDE SEQUENCE [LARGE SCALE GENOMIC DNA]</scope>
    <source>
        <strain evidence="1 2">HR5S32</strain>
    </source>
</reference>
<dbReference type="InterPro" id="IPR009057">
    <property type="entry name" value="Homeodomain-like_sf"/>
</dbReference>
<dbReference type="SUPFAM" id="SSF46689">
    <property type="entry name" value="Homeodomain-like"/>
    <property type="match status" value="1"/>
</dbReference>
<gene>
    <name evidence="1" type="ORF">MMG00_12175</name>
</gene>
<evidence type="ECO:0000313" key="2">
    <source>
        <dbReference type="Proteomes" id="UP000829542"/>
    </source>
</evidence>
<sequence length="157" mass="18223">MSEESRKVGRPTKYKEEYAEQAYRLSLLGMTDVQIAGFFEVHESTVYQWKIDYPEFSESIKRGKEIADIEVVEALRKRAIGYTYEEVKEEDSPMGVRRTTTVKEVVPDPVSIIFWLRNRHPDKWSNNPMPDTDDLTATPVQIVVNVQDARKDDKPEP</sequence>